<accession>E6TS06</accession>
<dbReference type="HOGENOM" id="CLU_2969670_0_0_9"/>
<reference evidence="1" key="1">
    <citation type="submission" date="2010-12" db="EMBL/GenBank/DDBJ databases">
        <title>Complete sequence of Bacillus cellulosilyticus DSM 2522.</title>
        <authorList>
            <consortium name="US DOE Joint Genome Institute"/>
            <person name="Lucas S."/>
            <person name="Copeland A."/>
            <person name="Lapidus A."/>
            <person name="Cheng J.-F."/>
            <person name="Bruce D."/>
            <person name="Goodwin L."/>
            <person name="Pitluck S."/>
            <person name="Chertkov O."/>
            <person name="Detter J.C."/>
            <person name="Han C."/>
            <person name="Tapia R."/>
            <person name="Land M."/>
            <person name="Hauser L."/>
            <person name="Jeffries C."/>
            <person name="Kyrpides N."/>
            <person name="Ivanova N."/>
            <person name="Mikhailova N."/>
            <person name="Brumm P."/>
            <person name="Mead D."/>
            <person name="Woyke T."/>
        </authorList>
    </citation>
    <scope>NUCLEOTIDE SEQUENCE [LARGE SCALE GENOMIC DNA]</scope>
    <source>
        <strain evidence="1">DSM 2522</strain>
    </source>
</reference>
<evidence type="ECO:0000313" key="1">
    <source>
        <dbReference type="EMBL" id="ADU30660.1"/>
    </source>
</evidence>
<keyword evidence="2" id="KW-1185">Reference proteome</keyword>
<gene>
    <name evidence="1" type="ordered locus">Bcell_2402</name>
</gene>
<dbReference type="Proteomes" id="UP000001401">
    <property type="component" value="Chromosome"/>
</dbReference>
<dbReference type="KEGG" id="bco:Bcell_2402"/>
<name>E6TS06_EVAC2</name>
<sequence>MKKMADLRINSLKHLVGKKRFNNCQFNHNKRTMTVVVKESFQPLHEMNQCSLKIISKR</sequence>
<dbReference type="EMBL" id="CP002394">
    <property type="protein sequence ID" value="ADU30660.1"/>
    <property type="molecule type" value="Genomic_DNA"/>
</dbReference>
<organism evidence="1 2">
    <name type="scientific">Evansella cellulosilytica (strain ATCC 21833 / DSM 2522 / FERM P-1141 / JCM 9156 / N-4)</name>
    <name type="common">Bacillus cellulosilyticus</name>
    <dbReference type="NCBI Taxonomy" id="649639"/>
    <lineage>
        <taxon>Bacteria</taxon>
        <taxon>Bacillati</taxon>
        <taxon>Bacillota</taxon>
        <taxon>Bacilli</taxon>
        <taxon>Bacillales</taxon>
        <taxon>Bacillaceae</taxon>
        <taxon>Evansella</taxon>
    </lineage>
</organism>
<dbReference type="RefSeq" id="WP_013488994.1">
    <property type="nucleotide sequence ID" value="NC_014829.1"/>
</dbReference>
<protein>
    <submittedName>
        <fullName evidence="1">Uncharacterized protein</fullName>
    </submittedName>
</protein>
<evidence type="ECO:0000313" key="2">
    <source>
        <dbReference type="Proteomes" id="UP000001401"/>
    </source>
</evidence>
<dbReference type="AlphaFoldDB" id="E6TS06"/>
<dbReference type="STRING" id="649639.Bcell_2402"/>
<proteinExistence type="predicted"/>